<proteinExistence type="predicted"/>
<organism evidence="1 2">
    <name type="scientific">Helicobacter fennelliae</name>
    <dbReference type="NCBI Taxonomy" id="215"/>
    <lineage>
        <taxon>Bacteria</taxon>
        <taxon>Pseudomonadati</taxon>
        <taxon>Campylobacterota</taxon>
        <taxon>Epsilonproteobacteria</taxon>
        <taxon>Campylobacterales</taxon>
        <taxon>Helicobacteraceae</taxon>
        <taxon>Helicobacter</taxon>
    </lineage>
</organism>
<dbReference type="Proteomes" id="UP000250166">
    <property type="component" value="Unassembled WGS sequence"/>
</dbReference>
<accession>A0A2X3EM25</accession>
<name>A0A2X3EM25_9HELI</name>
<evidence type="ECO:0000313" key="1">
    <source>
        <dbReference type="EMBL" id="SQC36404.1"/>
    </source>
</evidence>
<dbReference type="EMBL" id="UAWL01000031">
    <property type="protein sequence ID" value="SQC36404.1"/>
    <property type="molecule type" value="Genomic_DNA"/>
</dbReference>
<evidence type="ECO:0000313" key="2">
    <source>
        <dbReference type="Proteomes" id="UP000250166"/>
    </source>
</evidence>
<gene>
    <name evidence="1" type="ORF">NCTC13102_02211</name>
</gene>
<protein>
    <submittedName>
        <fullName evidence="1">Uncharacterized protein</fullName>
    </submittedName>
</protein>
<dbReference type="AlphaFoldDB" id="A0A2X3EM25"/>
<reference evidence="1 2" key="1">
    <citation type="submission" date="2018-06" db="EMBL/GenBank/DDBJ databases">
        <authorList>
            <consortium name="Pathogen Informatics"/>
            <person name="Doyle S."/>
        </authorList>
    </citation>
    <scope>NUCLEOTIDE SEQUENCE [LARGE SCALE GENOMIC DNA]</scope>
    <source>
        <strain evidence="1 2">NCTC13102</strain>
    </source>
</reference>
<sequence length="193" mass="22775">MQEWQENKRTKNFLENIDIIEKFIIYLAYKTTYIPLYKMGIHLDSYKDFNKDEIEIANTLNNGINLLDTLIRRLAQEQRIFVREDLHRGYYVSLNTNLRNFISKDKKLAKSLEESVKIYIAEEIYPLYESIIRANGIFKVINARSMDSTITGICMFMNNIQVFTIYGKDLSYLRADTQEAFLNFPKGVFHPES</sequence>